<dbReference type="RefSeq" id="WP_061332446.1">
    <property type="nucleotide sequence ID" value="NZ_LOCO01000012.1"/>
</dbReference>
<keyword evidence="1" id="KW-0812">Transmembrane</keyword>
<sequence length="169" mass="19156">MGKLIAAPKSVRHGGYSYLILLLVIAVTMISTSVVSRVASQLHQRAMEKELIFRGEQYRRAIKSFYETGTPRRYPRSIDDLLLDPRFVSIHHLRKPWGDPMGGPNGEWRMVLNASGNIVGVVSKSDGRPIKKSGFPSNLSHFEDAETYEDWVFAHDPQNLILKESNFFP</sequence>
<organism evidence="2 3">
    <name type="scientific">Marinobacter excellens LAMA 842</name>
    <dbReference type="NCBI Taxonomy" id="1306954"/>
    <lineage>
        <taxon>Bacteria</taxon>
        <taxon>Pseudomonadati</taxon>
        <taxon>Pseudomonadota</taxon>
        <taxon>Gammaproteobacteria</taxon>
        <taxon>Pseudomonadales</taxon>
        <taxon>Marinobacteraceae</taxon>
        <taxon>Marinobacter</taxon>
    </lineage>
</organism>
<evidence type="ECO:0000256" key="1">
    <source>
        <dbReference type="SAM" id="Phobius"/>
    </source>
</evidence>
<accession>A0A137S8Z3</accession>
<protein>
    <submittedName>
        <fullName evidence="2">Putative secretion system X pseudopilin PulG-like</fullName>
    </submittedName>
</protein>
<comment type="caution">
    <text evidence="2">The sequence shown here is derived from an EMBL/GenBank/DDBJ whole genome shotgun (WGS) entry which is preliminary data.</text>
</comment>
<gene>
    <name evidence="2" type="ORF">J122_2397</name>
</gene>
<proteinExistence type="predicted"/>
<name>A0A137S8Z3_9GAMM</name>
<keyword evidence="3" id="KW-1185">Reference proteome</keyword>
<reference evidence="3" key="1">
    <citation type="submission" date="2015-12" db="EMBL/GenBank/DDBJ databases">
        <authorList>
            <person name="Lima A."/>
            <person name="Farahani Zayas N."/>
            <person name="Castro Da Silva M.A."/>
            <person name="Cabral A."/>
            <person name="Pessatti M.L."/>
        </authorList>
    </citation>
    <scope>NUCLEOTIDE SEQUENCE [LARGE SCALE GENOMIC DNA]</scope>
    <source>
        <strain evidence="3">LAMA 842</strain>
    </source>
</reference>
<dbReference type="Proteomes" id="UP000070282">
    <property type="component" value="Unassembled WGS sequence"/>
</dbReference>
<evidence type="ECO:0000313" key="2">
    <source>
        <dbReference type="EMBL" id="KXO08917.1"/>
    </source>
</evidence>
<keyword evidence="1" id="KW-0472">Membrane</keyword>
<dbReference type="PATRIC" id="fig|1306954.6.peg.683"/>
<dbReference type="EMBL" id="LOCO01000012">
    <property type="protein sequence ID" value="KXO08917.1"/>
    <property type="molecule type" value="Genomic_DNA"/>
</dbReference>
<keyword evidence="1" id="KW-1133">Transmembrane helix</keyword>
<evidence type="ECO:0000313" key="3">
    <source>
        <dbReference type="Proteomes" id="UP000070282"/>
    </source>
</evidence>
<feature type="transmembrane region" description="Helical" evidence="1">
    <location>
        <begin position="16"/>
        <end position="39"/>
    </location>
</feature>
<dbReference type="AlphaFoldDB" id="A0A137S8Z3"/>